<reference evidence="2" key="1">
    <citation type="submission" date="2022-10" db="EMBL/GenBank/DDBJ databases">
        <authorList>
            <person name="Chen Y."/>
            <person name="Dougan E. K."/>
            <person name="Chan C."/>
            <person name="Rhodes N."/>
            <person name="Thang M."/>
        </authorList>
    </citation>
    <scope>NUCLEOTIDE SEQUENCE</scope>
</reference>
<dbReference type="Proteomes" id="UP001152797">
    <property type="component" value="Unassembled WGS sequence"/>
</dbReference>
<dbReference type="EMBL" id="CAMXCT030006740">
    <property type="protein sequence ID" value="CAL4806579.1"/>
    <property type="molecule type" value="Genomic_DNA"/>
</dbReference>
<dbReference type="EMBL" id="CAMXCT010006740">
    <property type="protein sequence ID" value="CAI4019267.1"/>
    <property type="molecule type" value="Genomic_DNA"/>
</dbReference>
<evidence type="ECO:0000313" key="5">
    <source>
        <dbReference type="Proteomes" id="UP001152797"/>
    </source>
</evidence>
<comment type="caution">
    <text evidence="2">The sequence shown here is derived from an EMBL/GenBank/DDBJ whole genome shotgun (WGS) entry which is preliminary data.</text>
</comment>
<dbReference type="OrthoDB" id="415000at2759"/>
<evidence type="ECO:0000313" key="4">
    <source>
        <dbReference type="EMBL" id="CAL4806579.1"/>
    </source>
</evidence>
<name>A0A9P1M3K2_9DINO</name>
<feature type="region of interest" description="Disordered" evidence="1">
    <location>
        <begin position="118"/>
        <end position="213"/>
    </location>
</feature>
<accession>A0A9P1M3K2</accession>
<proteinExistence type="predicted"/>
<evidence type="ECO:0000313" key="2">
    <source>
        <dbReference type="EMBL" id="CAI4019267.1"/>
    </source>
</evidence>
<protein>
    <submittedName>
        <fullName evidence="4">Copia protein</fullName>
    </submittedName>
</protein>
<reference evidence="3" key="2">
    <citation type="submission" date="2024-04" db="EMBL/GenBank/DDBJ databases">
        <authorList>
            <person name="Chen Y."/>
            <person name="Shah S."/>
            <person name="Dougan E. K."/>
            <person name="Thang M."/>
            <person name="Chan C."/>
        </authorList>
    </citation>
    <scope>NUCLEOTIDE SEQUENCE [LARGE SCALE GENOMIC DNA]</scope>
</reference>
<keyword evidence="5" id="KW-1185">Reference proteome</keyword>
<gene>
    <name evidence="2" type="ORF">C1SCF055_LOCUS43780</name>
</gene>
<sequence length="630" mass="71123">MPTEELVRAMIEKVVAEERIKTMLMDFEKNMQKNVEKINKAKSAATAAKAKGYASPIQRPRTPTPEKEHLMQLAAERAVQPVINVNISSDTELELCDGDDHQAHLCSGLPDGDLFMEDDENVPDDAVVGPTGPMPPMRISGKKKPSDPDLIDLEDDDFGNMPHGPLREDRRFSTTSSTPMVENKEPYLDSPEDGLPDPVPEPESKRARYEDEDDKKDMYMKHLQIFNQIDSGYLMDIELDLASNRQKKAFQRNPSLYLAKKLAGSEVCFRRLSANEKELFKRAMNSEVSSFIKTEAVRRCLSFEEQQEAKRSGRVLKSRWVLVWKSVPEESRAEALADARENENTVHSSDGTRKAKARIVVLGYQHPDLLDPSLATTAPVQSQLVRNLSLCVVAQRRWQLEGLDMSTAFLQTGKTEEDRRIWMQGVPELNRALGAEPHEAVRILKNVYGNATALRGLWEDVDKTFCALGAKRLIGDSSFWIWTKPNPNPRNQFDTEQLIGFVGGHVDDFNRAGDLQDPEWLRIREAIDKSYKWGTVKINQYRHTGLDINVKTEGNDFLVEVDQNYYVEGLMDLTIAPERLKRTDNPQLTPDEVSACRAGLGAVQWAATQTQVQACARANLLLRRSQATMT</sequence>
<dbReference type="EMBL" id="CAMXCT020006740">
    <property type="protein sequence ID" value="CAL1172642.1"/>
    <property type="molecule type" value="Genomic_DNA"/>
</dbReference>
<organism evidence="2">
    <name type="scientific">Cladocopium goreaui</name>
    <dbReference type="NCBI Taxonomy" id="2562237"/>
    <lineage>
        <taxon>Eukaryota</taxon>
        <taxon>Sar</taxon>
        <taxon>Alveolata</taxon>
        <taxon>Dinophyceae</taxon>
        <taxon>Suessiales</taxon>
        <taxon>Symbiodiniaceae</taxon>
        <taxon>Cladocopium</taxon>
    </lineage>
</organism>
<evidence type="ECO:0000256" key="1">
    <source>
        <dbReference type="SAM" id="MobiDB-lite"/>
    </source>
</evidence>
<feature type="compositionally biased region" description="Acidic residues" evidence="1">
    <location>
        <begin position="149"/>
        <end position="158"/>
    </location>
</feature>
<dbReference type="AlphaFoldDB" id="A0A9P1M3K2"/>
<feature type="compositionally biased region" description="Basic and acidic residues" evidence="1">
    <location>
        <begin position="202"/>
        <end position="213"/>
    </location>
</feature>
<evidence type="ECO:0000313" key="3">
    <source>
        <dbReference type="EMBL" id="CAL1172642.1"/>
    </source>
</evidence>